<accession>A0A1X7KUZ0</accession>
<dbReference type="InterPro" id="IPR012042">
    <property type="entry name" value="NeuTTM/CthTTM-like"/>
</dbReference>
<dbReference type="PIRSF" id="PIRSF016487">
    <property type="entry name" value="CYTH_UCP016487"/>
    <property type="match status" value="1"/>
</dbReference>
<dbReference type="Proteomes" id="UP000193355">
    <property type="component" value="Unassembled WGS sequence"/>
</dbReference>
<evidence type="ECO:0000313" key="3">
    <source>
        <dbReference type="EMBL" id="SMG45244.1"/>
    </source>
</evidence>
<dbReference type="AlphaFoldDB" id="A0A1X7KUZ0"/>
<sequence length="165" mass="19062">MGTEIERKYLCKVVGNSTGRALKVDQRYLIATKAWETRVRSIDDRCYITVKTGSGFVRGEWELPIPRWIFRLLGSLAPWRIEKARYRTGPWEVDIYPDLPGFAVAEVELASQLVQVPKIPEWLEILEDITLDSRWKNKEIARKGLPEISRDMERSGRVENGTNAE</sequence>
<dbReference type="EMBL" id="FXBB01000037">
    <property type="protein sequence ID" value="SMG45244.1"/>
    <property type="molecule type" value="Genomic_DNA"/>
</dbReference>
<organism evidence="3 4">
    <name type="scientific">Dethiosulfovibrio salsuginis</name>
    <dbReference type="NCBI Taxonomy" id="561720"/>
    <lineage>
        <taxon>Bacteria</taxon>
        <taxon>Thermotogati</taxon>
        <taxon>Synergistota</taxon>
        <taxon>Synergistia</taxon>
        <taxon>Synergistales</taxon>
        <taxon>Dethiosulfovibrionaceae</taxon>
        <taxon>Dethiosulfovibrio</taxon>
    </lineage>
</organism>
<evidence type="ECO:0000256" key="1">
    <source>
        <dbReference type="PIRSR" id="PIRSR016487-1"/>
    </source>
</evidence>
<dbReference type="STRING" id="561720.SAMN06275492_13716"/>
<dbReference type="InterPro" id="IPR023577">
    <property type="entry name" value="CYTH_domain"/>
</dbReference>
<dbReference type="PANTHER" id="PTHR40114">
    <property type="entry name" value="SLR0698 PROTEIN"/>
    <property type="match status" value="1"/>
</dbReference>
<dbReference type="SUPFAM" id="SSF55154">
    <property type="entry name" value="CYTH-like phosphatases"/>
    <property type="match status" value="1"/>
</dbReference>
<dbReference type="Gene3D" id="2.40.320.10">
    <property type="entry name" value="Hypothetical Protein Pfu-838710-001"/>
    <property type="match status" value="1"/>
</dbReference>
<dbReference type="SMART" id="SM01118">
    <property type="entry name" value="CYTH"/>
    <property type="match status" value="1"/>
</dbReference>
<keyword evidence="4" id="KW-1185">Reference proteome</keyword>
<feature type="domain" description="CYTH" evidence="2">
    <location>
        <begin position="2"/>
        <end position="142"/>
    </location>
</feature>
<protein>
    <submittedName>
        <fullName evidence="3">CYTH domain-containing protein</fullName>
    </submittedName>
</protein>
<dbReference type="PANTHER" id="PTHR40114:SF1">
    <property type="entry name" value="SLR0698 PROTEIN"/>
    <property type="match status" value="1"/>
</dbReference>
<dbReference type="RefSeq" id="WP_085545409.1">
    <property type="nucleotide sequence ID" value="NZ_FXBB01000037.1"/>
</dbReference>
<dbReference type="OrthoDB" id="9805588at2"/>
<name>A0A1X7KUZ0_9BACT</name>
<proteinExistence type="predicted"/>
<reference evidence="4" key="1">
    <citation type="submission" date="2017-04" db="EMBL/GenBank/DDBJ databases">
        <authorList>
            <person name="Varghese N."/>
            <person name="Submissions S."/>
        </authorList>
    </citation>
    <scope>NUCLEOTIDE SEQUENCE [LARGE SCALE GENOMIC DNA]</scope>
    <source>
        <strain evidence="4">USBA 82</strain>
    </source>
</reference>
<feature type="active site" description="Proton acceptor" evidence="1">
    <location>
        <position position="28"/>
    </location>
</feature>
<gene>
    <name evidence="3" type="ORF">SAMN06275492_13716</name>
</gene>
<evidence type="ECO:0000259" key="2">
    <source>
        <dbReference type="SMART" id="SM01118"/>
    </source>
</evidence>
<evidence type="ECO:0000313" key="4">
    <source>
        <dbReference type="Proteomes" id="UP000193355"/>
    </source>
</evidence>
<dbReference type="InterPro" id="IPR033469">
    <property type="entry name" value="CYTH-like_dom_sf"/>
</dbReference>